<evidence type="ECO:0000256" key="8">
    <source>
        <dbReference type="ARBA" id="ARBA00023267"/>
    </source>
</evidence>
<keyword evidence="4 9" id="KW-0444">Lipid biosynthesis</keyword>
<evidence type="ECO:0000256" key="9">
    <source>
        <dbReference type="RuleBase" id="RU364072"/>
    </source>
</evidence>
<evidence type="ECO:0000256" key="6">
    <source>
        <dbReference type="ARBA" id="ARBA00023098"/>
    </source>
</evidence>
<keyword evidence="7 9" id="KW-0275">Fatty acid biosynthesis</keyword>
<evidence type="ECO:0000256" key="1">
    <source>
        <dbReference type="ARBA" id="ARBA00003761"/>
    </source>
</evidence>
<dbReference type="GO" id="GO:0006633">
    <property type="term" value="P:fatty acid biosynthetic process"/>
    <property type="evidence" value="ECO:0007669"/>
    <property type="project" value="UniProtKB-UniPathway"/>
</dbReference>
<dbReference type="AlphaFoldDB" id="A0A8J7U3V5"/>
<evidence type="ECO:0000259" key="10">
    <source>
        <dbReference type="PROSITE" id="PS50968"/>
    </source>
</evidence>
<dbReference type="PROSITE" id="PS50968">
    <property type="entry name" value="BIOTINYL_LIPOYL"/>
    <property type="match status" value="1"/>
</dbReference>
<dbReference type="InterPro" id="IPR000089">
    <property type="entry name" value="Biotin_lipoyl"/>
</dbReference>
<keyword evidence="6 9" id="KW-0443">Lipid metabolism</keyword>
<dbReference type="PANTHER" id="PTHR45266:SF3">
    <property type="entry name" value="OXALOACETATE DECARBOXYLASE ALPHA CHAIN"/>
    <property type="match status" value="1"/>
</dbReference>
<keyword evidence="8 9" id="KW-0092">Biotin</keyword>
<evidence type="ECO:0000256" key="2">
    <source>
        <dbReference type="ARBA" id="ARBA00005194"/>
    </source>
</evidence>
<evidence type="ECO:0000313" key="12">
    <source>
        <dbReference type="Proteomes" id="UP000664417"/>
    </source>
</evidence>
<feature type="domain" description="Lipoyl-binding" evidence="10">
    <location>
        <begin position="70"/>
        <end position="146"/>
    </location>
</feature>
<dbReference type="SUPFAM" id="SSF51230">
    <property type="entry name" value="Single hybrid motif"/>
    <property type="match status" value="1"/>
</dbReference>
<proteinExistence type="predicted"/>
<reference evidence="11" key="1">
    <citation type="submission" date="2021-03" db="EMBL/GenBank/DDBJ databases">
        <authorList>
            <person name="Wang G."/>
        </authorList>
    </citation>
    <scope>NUCLEOTIDE SEQUENCE</scope>
    <source>
        <strain evidence="11">KCTC 12899</strain>
    </source>
</reference>
<dbReference type="Proteomes" id="UP000664417">
    <property type="component" value="Unassembled WGS sequence"/>
</dbReference>
<evidence type="ECO:0000256" key="4">
    <source>
        <dbReference type="ARBA" id="ARBA00022516"/>
    </source>
</evidence>
<name>A0A8J7U3V5_9BACT</name>
<protein>
    <recommendedName>
        <fullName evidence="3 9">Biotin carboxyl carrier protein of acetyl-CoA carboxylase</fullName>
    </recommendedName>
</protein>
<comment type="pathway">
    <text evidence="2 9">Lipid metabolism; fatty acid biosynthesis.</text>
</comment>
<dbReference type="RefSeq" id="WP_207859952.1">
    <property type="nucleotide sequence ID" value="NZ_JAFREP010000015.1"/>
</dbReference>
<evidence type="ECO:0000256" key="5">
    <source>
        <dbReference type="ARBA" id="ARBA00022832"/>
    </source>
</evidence>
<dbReference type="InterPro" id="IPR050709">
    <property type="entry name" value="Biotin_Carboxyl_Carrier/Decarb"/>
</dbReference>
<dbReference type="InterPro" id="IPR001249">
    <property type="entry name" value="AcCoA_biotinCC"/>
</dbReference>
<comment type="function">
    <text evidence="1 9">This protein is a component of the acetyl coenzyme A carboxylase complex; first, biotin carboxylase catalyzes the carboxylation of the carrier protein and then the transcarboxylase transfers the carboxyl group to form malonyl-CoA.</text>
</comment>
<accession>A0A8J7U3V5</accession>
<evidence type="ECO:0000256" key="3">
    <source>
        <dbReference type="ARBA" id="ARBA00017562"/>
    </source>
</evidence>
<dbReference type="CDD" id="cd06850">
    <property type="entry name" value="biotinyl_domain"/>
    <property type="match status" value="1"/>
</dbReference>
<dbReference type="UniPathway" id="UPA00094"/>
<dbReference type="NCBIfam" id="TIGR00531">
    <property type="entry name" value="BCCP"/>
    <property type="match status" value="1"/>
</dbReference>
<dbReference type="GO" id="GO:0009317">
    <property type="term" value="C:acetyl-CoA carboxylase complex"/>
    <property type="evidence" value="ECO:0007669"/>
    <property type="project" value="InterPro"/>
</dbReference>
<dbReference type="InterPro" id="IPR001882">
    <property type="entry name" value="Biotin_BS"/>
</dbReference>
<dbReference type="GO" id="GO:0003989">
    <property type="term" value="F:acetyl-CoA carboxylase activity"/>
    <property type="evidence" value="ECO:0007669"/>
    <property type="project" value="InterPro"/>
</dbReference>
<dbReference type="PRINTS" id="PR01071">
    <property type="entry name" value="ACOABIOTINCC"/>
</dbReference>
<comment type="caution">
    <text evidence="11">The sequence shown here is derived from an EMBL/GenBank/DDBJ whole genome shotgun (WGS) entry which is preliminary data.</text>
</comment>
<dbReference type="PANTHER" id="PTHR45266">
    <property type="entry name" value="OXALOACETATE DECARBOXYLASE ALPHA CHAIN"/>
    <property type="match status" value="1"/>
</dbReference>
<keyword evidence="12" id="KW-1185">Reference proteome</keyword>
<dbReference type="EMBL" id="JAFREP010000015">
    <property type="protein sequence ID" value="MBO1319997.1"/>
    <property type="molecule type" value="Genomic_DNA"/>
</dbReference>
<dbReference type="InterPro" id="IPR011053">
    <property type="entry name" value="Single_hybrid_motif"/>
</dbReference>
<dbReference type="Gene3D" id="2.40.50.100">
    <property type="match status" value="1"/>
</dbReference>
<dbReference type="Pfam" id="PF00364">
    <property type="entry name" value="Biotin_lipoyl"/>
    <property type="match status" value="1"/>
</dbReference>
<evidence type="ECO:0000256" key="7">
    <source>
        <dbReference type="ARBA" id="ARBA00023160"/>
    </source>
</evidence>
<keyword evidence="5 9" id="KW-0276">Fatty acid metabolism</keyword>
<evidence type="ECO:0000313" key="11">
    <source>
        <dbReference type="EMBL" id="MBO1319997.1"/>
    </source>
</evidence>
<organism evidence="11 12">
    <name type="scientific">Acanthopleuribacter pedis</name>
    <dbReference type="NCBI Taxonomy" id="442870"/>
    <lineage>
        <taxon>Bacteria</taxon>
        <taxon>Pseudomonadati</taxon>
        <taxon>Acidobacteriota</taxon>
        <taxon>Holophagae</taxon>
        <taxon>Acanthopleuribacterales</taxon>
        <taxon>Acanthopleuribacteraceae</taxon>
        <taxon>Acanthopleuribacter</taxon>
    </lineage>
</organism>
<dbReference type="PROSITE" id="PS00188">
    <property type="entry name" value="BIOTIN"/>
    <property type="match status" value="1"/>
</dbReference>
<sequence length="148" mass="15654">MEVKDLKELIKLFSDSNVDQLSLEQEGFSLQLGKEKTVVTTVAAEAPVVTAAVQSAPAPAAPAQDEDEGLFIVTSPIVGTYYAAPNPGADPFVAIGDRVRVGQTLCIVEAMKLMNEIISDEAGEVVKIYVENGEGVEFGQKLMGVKVG</sequence>
<gene>
    <name evidence="11" type="primary">accB</name>
    <name evidence="11" type="ORF">J3U88_16100</name>
</gene>